<evidence type="ECO:0000313" key="18">
    <source>
        <dbReference type="Proteomes" id="UP000185146"/>
    </source>
</evidence>
<dbReference type="GO" id="GO:0005886">
    <property type="term" value="C:plasma membrane"/>
    <property type="evidence" value="ECO:0007669"/>
    <property type="project" value="UniProtKB-SubCell"/>
</dbReference>
<dbReference type="Proteomes" id="UP000185146">
    <property type="component" value="Chromosome"/>
</dbReference>
<dbReference type="PANTHER" id="PTHR30012">
    <property type="entry name" value="GENERAL SECRETION PATHWAY PROTEIN"/>
    <property type="match status" value="1"/>
</dbReference>
<evidence type="ECO:0000256" key="15">
    <source>
        <dbReference type="SAM" id="Phobius"/>
    </source>
</evidence>
<protein>
    <recommendedName>
        <fullName evidence="13">General secretion pathway protein F</fullName>
    </recommendedName>
</protein>
<evidence type="ECO:0000256" key="8">
    <source>
        <dbReference type="ARBA" id="ARBA00022723"/>
    </source>
</evidence>
<evidence type="ECO:0000256" key="14">
    <source>
        <dbReference type="RuleBase" id="RU003923"/>
    </source>
</evidence>
<keyword evidence="6" id="KW-0997">Cell inner membrane</keyword>
<keyword evidence="12 15" id="KW-0472">Membrane</keyword>
<dbReference type="AlphaFoldDB" id="A0A1L5PXB7"/>
<organism evidence="17 18">
    <name type="scientific">Pseudomonas putida</name>
    <name type="common">Arthrobacter siderocapsulatus</name>
    <dbReference type="NCBI Taxonomy" id="303"/>
    <lineage>
        <taxon>Bacteria</taxon>
        <taxon>Pseudomonadati</taxon>
        <taxon>Pseudomonadota</taxon>
        <taxon>Gammaproteobacteria</taxon>
        <taxon>Pseudomonadales</taxon>
        <taxon>Pseudomonadaceae</taxon>
        <taxon>Pseudomonas</taxon>
    </lineage>
</organism>
<sequence length="401" mass="43286">MALFRYQAQDAKGVRQRGTVEASGARQARQTLREQGLLVLSMSPLGASPLARLLARNTLSLARRSLLTRQLATLLHAGVPLTEALQAVAEQSTPRHVRQVLRGVAERVAEGHALAQALAHYPQAFPMVYRATVAAAERSGHLAGVLERLAEHGENHQALRQKVQLAMVYPVILLVVSLLVVGFLLGYVVPDVVQAFSRDHAQLPLATRVLITLSDATNHYGLAALALLAMAIALVACALRQPARRRQWHGFSLRLPGYGEFVRASEAARFISTLAILGRSGVVLVEAMNISAAVIGNLILRERLLRAARELGEGTTLANCLARSEALPPLMLHMIASGERAGELDTMLERAADLQAKQLAGRISLLVSLCEPLMLLVMGGIVLFIVLAILLPILNLNQLVN</sequence>
<feature type="transmembrane region" description="Helical" evidence="15">
    <location>
        <begin position="220"/>
        <end position="239"/>
    </location>
</feature>
<dbReference type="InterPro" id="IPR003004">
    <property type="entry name" value="GspF/PilC"/>
</dbReference>
<dbReference type="InterPro" id="IPR001992">
    <property type="entry name" value="T2SS_GspF/T4SS_PilC_CS"/>
</dbReference>
<accession>A0A1L5PXB7</accession>
<evidence type="ECO:0000256" key="1">
    <source>
        <dbReference type="ARBA" id="ARBA00002684"/>
    </source>
</evidence>
<dbReference type="EMBL" id="CP018743">
    <property type="protein sequence ID" value="APO84818.1"/>
    <property type="molecule type" value="Genomic_DNA"/>
</dbReference>
<proteinExistence type="inferred from homology"/>
<dbReference type="NCBIfam" id="TIGR02120">
    <property type="entry name" value="GspF"/>
    <property type="match status" value="1"/>
</dbReference>
<keyword evidence="10" id="KW-0653">Protein transport</keyword>
<dbReference type="GO" id="GO:0015627">
    <property type="term" value="C:type II protein secretion system complex"/>
    <property type="evidence" value="ECO:0007669"/>
    <property type="project" value="InterPro"/>
</dbReference>
<dbReference type="InterPro" id="IPR011850">
    <property type="entry name" value="T2SS_GspF"/>
</dbReference>
<feature type="domain" description="Type II secretion system protein GspF" evidence="16">
    <location>
        <begin position="68"/>
        <end position="190"/>
    </location>
</feature>
<feature type="transmembrane region" description="Helical" evidence="15">
    <location>
        <begin position="373"/>
        <end position="394"/>
    </location>
</feature>
<comment type="similarity">
    <text evidence="3 14">Belongs to the GSP F family.</text>
</comment>
<dbReference type="InterPro" id="IPR042094">
    <property type="entry name" value="T2SS_GspF_sf"/>
</dbReference>
<dbReference type="PROSITE" id="PS00874">
    <property type="entry name" value="T2SP_F"/>
    <property type="match status" value="1"/>
</dbReference>
<reference evidence="17 18" key="1">
    <citation type="submission" date="2016-12" db="EMBL/GenBank/DDBJ databases">
        <title>Draft Genome Sequence of Mercury Resistant Pseudomonas DRA525.</title>
        <authorList>
            <person name="Drace K.M."/>
        </authorList>
    </citation>
    <scope>NUCLEOTIDE SEQUENCE [LARGE SCALE GENOMIC DNA]</scope>
    <source>
        <strain evidence="17 18">DRA525</strain>
    </source>
</reference>
<evidence type="ECO:0000256" key="13">
    <source>
        <dbReference type="ARBA" id="ARBA00030750"/>
    </source>
</evidence>
<keyword evidence="4 14" id="KW-0813">Transport</keyword>
<dbReference type="GO" id="GO:0046872">
    <property type="term" value="F:metal ion binding"/>
    <property type="evidence" value="ECO:0007669"/>
    <property type="project" value="UniProtKB-KW"/>
</dbReference>
<dbReference type="PANTHER" id="PTHR30012:SF0">
    <property type="entry name" value="TYPE II SECRETION SYSTEM PROTEIN F-RELATED"/>
    <property type="match status" value="1"/>
</dbReference>
<evidence type="ECO:0000256" key="12">
    <source>
        <dbReference type="ARBA" id="ARBA00023136"/>
    </source>
</evidence>
<evidence type="ECO:0000256" key="3">
    <source>
        <dbReference type="ARBA" id="ARBA00005745"/>
    </source>
</evidence>
<dbReference type="GO" id="GO:0015628">
    <property type="term" value="P:protein secretion by the type II secretion system"/>
    <property type="evidence" value="ECO:0007669"/>
    <property type="project" value="InterPro"/>
</dbReference>
<dbReference type="RefSeq" id="WP_075046636.1">
    <property type="nucleotide sequence ID" value="NZ_CP018743.1"/>
</dbReference>
<keyword evidence="7 14" id="KW-0812">Transmembrane</keyword>
<comment type="function">
    <text evidence="1">Component of the type II secretion system inner membrane complex required for the energy-dependent secretion of extracellular factors such as proteases and toxins from the periplasm.</text>
</comment>
<evidence type="ECO:0000256" key="9">
    <source>
        <dbReference type="ARBA" id="ARBA00022837"/>
    </source>
</evidence>
<dbReference type="FunFam" id="1.20.81.30:FF:000001">
    <property type="entry name" value="Type II secretion system protein F"/>
    <property type="match status" value="2"/>
</dbReference>
<dbReference type="Gene3D" id="1.20.81.30">
    <property type="entry name" value="Type II secretion system (T2SS), domain F"/>
    <property type="match status" value="2"/>
</dbReference>
<dbReference type="Pfam" id="PF00482">
    <property type="entry name" value="T2SSF"/>
    <property type="match status" value="2"/>
</dbReference>
<feature type="domain" description="Type II secretion system protein GspF" evidence="16">
    <location>
        <begin position="270"/>
        <end position="392"/>
    </location>
</feature>
<keyword evidence="9" id="KW-0106">Calcium</keyword>
<evidence type="ECO:0000256" key="4">
    <source>
        <dbReference type="ARBA" id="ARBA00022448"/>
    </source>
</evidence>
<evidence type="ECO:0000313" key="17">
    <source>
        <dbReference type="EMBL" id="APO84818.1"/>
    </source>
</evidence>
<comment type="subcellular location">
    <subcellularLocation>
        <location evidence="2 14">Cell inner membrane</location>
        <topology evidence="2 14">Multi-pass membrane protein</topology>
    </subcellularLocation>
</comment>
<feature type="transmembrane region" description="Helical" evidence="15">
    <location>
        <begin position="166"/>
        <end position="189"/>
    </location>
</feature>
<gene>
    <name evidence="17" type="ORF">BL240_26570</name>
</gene>
<keyword evidence="8" id="KW-0479">Metal-binding</keyword>
<evidence type="ECO:0000256" key="7">
    <source>
        <dbReference type="ARBA" id="ARBA00022692"/>
    </source>
</evidence>
<evidence type="ECO:0000259" key="16">
    <source>
        <dbReference type="Pfam" id="PF00482"/>
    </source>
</evidence>
<keyword evidence="11 15" id="KW-1133">Transmembrane helix</keyword>
<evidence type="ECO:0000256" key="2">
    <source>
        <dbReference type="ARBA" id="ARBA00004429"/>
    </source>
</evidence>
<evidence type="ECO:0000256" key="10">
    <source>
        <dbReference type="ARBA" id="ARBA00022927"/>
    </source>
</evidence>
<dbReference type="PRINTS" id="PR00812">
    <property type="entry name" value="BCTERIALGSPF"/>
</dbReference>
<evidence type="ECO:0000256" key="5">
    <source>
        <dbReference type="ARBA" id="ARBA00022475"/>
    </source>
</evidence>
<keyword evidence="5" id="KW-1003">Cell membrane</keyword>
<name>A0A1L5PXB7_PSEPU</name>
<dbReference type="InterPro" id="IPR018076">
    <property type="entry name" value="T2SS_GspF_dom"/>
</dbReference>
<evidence type="ECO:0000256" key="6">
    <source>
        <dbReference type="ARBA" id="ARBA00022519"/>
    </source>
</evidence>
<evidence type="ECO:0000256" key="11">
    <source>
        <dbReference type="ARBA" id="ARBA00022989"/>
    </source>
</evidence>